<protein>
    <submittedName>
        <fullName evidence="1">Uncharacterized protein</fullName>
    </submittedName>
</protein>
<proteinExistence type="predicted"/>
<sequence>MSVISPAINGQFYSWSSIRFNFLGSSFSTVTAIKYEETDEIKGVKGVGTKQIGYTQDNTETTGSISVLVETLEKIVKKVPNGRLQDIAPFPITVSYRDALGNLNSHVLKGCKFTKNSREASAGSTDALSVEIPLYIHDINWKA</sequence>
<name>A0AAJ1R040_9FLAO</name>
<dbReference type="Proteomes" id="UP001228636">
    <property type="component" value="Unassembled WGS sequence"/>
</dbReference>
<accession>A0AAJ1R040</accession>
<dbReference type="AlphaFoldDB" id="A0AAJ1R040"/>
<dbReference type="EMBL" id="JAUFQH010000022">
    <property type="protein sequence ID" value="MDN3621345.1"/>
    <property type="molecule type" value="Genomic_DNA"/>
</dbReference>
<evidence type="ECO:0000313" key="1">
    <source>
        <dbReference type="EMBL" id="MDN3621345.1"/>
    </source>
</evidence>
<dbReference type="RefSeq" id="WP_261972825.1">
    <property type="nucleotide sequence ID" value="NZ_CP103460.1"/>
</dbReference>
<comment type="caution">
    <text evidence="1">The sequence shown here is derived from an EMBL/GenBank/DDBJ whole genome shotgun (WGS) entry which is preliminary data.</text>
</comment>
<organism evidence="1 2">
    <name type="scientific">Polaribacter sejongensis</name>
    <dbReference type="NCBI Taxonomy" id="985043"/>
    <lineage>
        <taxon>Bacteria</taxon>
        <taxon>Pseudomonadati</taxon>
        <taxon>Bacteroidota</taxon>
        <taxon>Flavobacteriia</taxon>
        <taxon>Flavobacteriales</taxon>
        <taxon>Flavobacteriaceae</taxon>
    </lineage>
</organism>
<reference evidence="1 2" key="1">
    <citation type="journal article" date="2014" name="Int. J. Syst. Evol. Microbiol.">
        <title>Complete genome sequence of Corynebacterium casei LMG S-19264T (=DSM 44701T), isolated from a smear-ripened cheese.</title>
        <authorList>
            <consortium name="US DOE Joint Genome Institute (JGI-PGF)"/>
            <person name="Walter F."/>
            <person name="Albersmeier A."/>
            <person name="Kalinowski J."/>
            <person name="Ruckert C."/>
        </authorList>
    </citation>
    <scope>NUCLEOTIDE SEQUENCE [LARGE SCALE GENOMIC DNA]</scope>
    <source>
        <strain evidence="1 2">CECT 8670</strain>
    </source>
</reference>
<gene>
    <name evidence="1" type="ORF">QWY81_17895</name>
</gene>
<evidence type="ECO:0000313" key="2">
    <source>
        <dbReference type="Proteomes" id="UP001228636"/>
    </source>
</evidence>